<dbReference type="GO" id="GO:0005634">
    <property type="term" value="C:nucleus"/>
    <property type="evidence" value="ECO:0007669"/>
    <property type="project" value="UniProtKB-SubCell"/>
</dbReference>
<reference evidence="5 6" key="1">
    <citation type="journal article" date="2014" name="Nat. Commun.">
        <title>Molecular traces of alternative social organization in a termite genome.</title>
        <authorList>
            <person name="Terrapon N."/>
            <person name="Li C."/>
            <person name="Robertson H.M."/>
            <person name="Ji L."/>
            <person name="Meng X."/>
            <person name="Booth W."/>
            <person name="Chen Z."/>
            <person name="Childers C.P."/>
            <person name="Glastad K.M."/>
            <person name="Gokhale K."/>
            <person name="Gowin J."/>
            <person name="Gronenberg W."/>
            <person name="Hermansen R.A."/>
            <person name="Hu H."/>
            <person name="Hunt B.G."/>
            <person name="Huylmans A.K."/>
            <person name="Khalil S.M."/>
            <person name="Mitchell R.D."/>
            <person name="Munoz-Torres M.C."/>
            <person name="Mustard J.A."/>
            <person name="Pan H."/>
            <person name="Reese J.T."/>
            <person name="Scharf M.E."/>
            <person name="Sun F."/>
            <person name="Vogel H."/>
            <person name="Xiao J."/>
            <person name="Yang W."/>
            <person name="Yang Z."/>
            <person name="Yang Z."/>
            <person name="Zhou J."/>
            <person name="Zhu J."/>
            <person name="Brent C.S."/>
            <person name="Elsik C.G."/>
            <person name="Goodisman M.A."/>
            <person name="Liberles D.A."/>
            <person name="Roe R.M."/>
            <person name="Vargo E.L."/>
            <person name="Vilcinskas A."/>
            <person name="Wang J."/>
            <person name="Bornberg-Bauer E."/>
            <person name="Korb J."/>
            <person name="Zhang G."/>
            <person name="Liebig J."/>
        </authorList>
    </citation>
    <scope>NUCLEOTIDE SEQUENCE [LARGE SCALE GENOMIC DNA]</scope>
    <source>
        <tissue evidence="5">Whole organism</tissue>
    </source>
</reference>
<dbReference type="eggNOG" id="ENOG502QQC5">
    <property type="taxonomic scope" value="Eukaryota"/>
</dbReference>
<evidence type="ECO:0000256" key="1">
    <source>
        <dbReference type="ARBA" id="ARBA00004123"/>
    </source>
</evidence>
<dbReference type="AlphaFoldDB" id="A0A067R7L3"/>
<dbReference type="InterPro" id="IPR025927">
    <property type="entry name" value="Znf_KANL2-like"/>
</dbReference>
<evidence type="ECO:0000313" key="5">
    <source>
        <dbReference type="EMBL" id="KDR14306.1"/>
    </source>
</evidence>
<name>A0A067R7L3_ZOONE</name>
<dbReference type="PANTHER" id="PTHR16198:SF2">
    <property type="entry name" value="INO80 COMPLEX SUBUNIT D"/>
    <property type="match status" value="1"/>
</dbReference>
<keyword evidence="6" id="KW-1185">Reference proteome</keyword>
<protein>
    <submittedName>
        <fullName evidence="5">INO80 complex subunit D</fullName>
    </submittedName>
</protein>
<comment type="subcellular location">
    <subcellularLocation>
        <location evidence="1">Nucleus</location>
    </subcellularLocation>
</comment>
<accession>A0A067R7L3</accession>
<gene>
    <name evidence="5" type="ORF">L798_11897</name>
</gene>
<feature type="region of interest" description="Disordered" evidence="3">
    <location>
        <begin position="231"/>
        <end position="270"/>
    </location>
</feature>
<evidence type="ECO:0000256" key="3">
    <source>
        <dbReference type="SAM" id="MobiDB-lite"/>
    </source>
</evidence>
<evidence type="ECO:0000313" key="6">
    <source>
        <dbReference type="Proteomes" id="UP000027135"/>
    </source>
</evidence>
<evidence type="ECO:0000256" key="2">
    <source>
        <dbReference type="ARBA" id="ARBA00023242"/>
    </source>
</evidence>
<feature type="region of interest" description="Disordered" evidence="3">
    <location>
        <begin position="135"/>
        <end position="164"/>
    </location>
</feature>
<sequence length="846" mass="93935">MMLQNETEMYNLGLGGNARYCNGHMQVAASMATKKECKSKKAKMVPSKDDLPSPTSPSLDGRLKFSDRLKALLKSGASGAGTGAFNVAASVKDESVDQPDDPYAFSEPEPQVLHLYQNPNPNHTYSRRCVTLTSKVQQPSASPKSSSGNAVKVMSPSTSNSSDGNIGRLYPALSASLGQLFSSNSLGLDPSVTPQIQPKNIVSAGEKVLDDESSKTMNRLQAKIARNKVIGKHRKVRTSGRSSDMSPHGTSLAASTATSTGKNISGARGLWPPQRERSLLEEQLLGLKPEVLLKKESESPPLSSRHAITYRPQMLNHSSHAVMATIPSKRRRCKVISRQNEVPRHEALQRIQSVQKALREYRQDLYPLGVEVSDSEESDLEEAPVHQRHWFSAFLESGLACERESRLGQIRAELRRRVNQTWRGMPTPQLGPYGRNQHSNVLVEALLDSARMHPSQAALFVQLSQHGQSCHSHMRHNRSKLTMLVKRTCSYRKGEIDACSSLALPCTQHCVRHIMYNVDQLLFEHCTAKFSDNTQCCVPVFDICHELPLCMEHARKRDNYDKMCAEIKPKKVRKKAKPSAMTRPSKRGKKKRRVHRPSEPPSSGSLDVQVDQEEPCEMSVEASSPAESVEPYVKDEAVDNLIMAQEPVKEEHQSLDHHHHNHHQQQQQQVEVEVEEVLAMAEELPLDTAELANQASRLLEEHDLTNVLNQIPADAFNDLFTEDKNGQYEPTREETEELERALEAVDKDVKSLEKLSQTQGLLVDTLMDEHALVQTLAQLPTDVPSVIPAVPGIVPVFATYHHHHHNGYVVNSPHAGAIMAPITHPVVETPGMAPTISIQTQTDMPS</sequence>
<dbReference type="STRING" id="136037.A0A067R7L3"/>
<dbReference type="InParanoid" id="A0A067R7L3"/>
<feature type="compositionally biased region" description="Low complexity" evidence="3">
    <location>
        <begin position="617"/>
        <end position="631"/>
    </location>
</feature>
<dbReference type="OMA" id="YNITHPP"/>
<feature type="domain" description="KANL2-like probable zinc-finger" evidence="4">
    <location>
        <begin position="497"/>
        <end position="554"/>
    </location>
</feature>
<feature type="region of interest" description="Disordered" evidence="3">
    <location>
        <begin position="649"/>
        <end position="668"/>
    </location>
</feature>
<proteinExistence type="predicted"/>
<feature type="compositionally biased region" description="Low complexity" evidence="3">
    <location>
        <begin position="250"/>
        <end position="260"/>
    </location>
</feature>
<evidence type="ECO:0000259" key="4">
    <source>
        <dbReference type="Pfam" id="PF13891"/>
    </source>
</evidence>
<feature type="compositionally biased region" description="Polar residues" evidence="3">
    <location>
        <begin position="239"/>
        <end position="249"/>
    </location>
</feature>
<dbReference type="Pfam" id="PF13891">
    <property type="entry name" value="zf-C3HC3H_KANSL2"/>
    <property type="match status" value="1"/>
</dbReference>
<feature type="region of interest" description="Disordered" evidence="3">
    <location>
        <begin position="570"/>
        <end position="631"/>
    </location>
</feature>
<feature type="compositionally biased region" description="Basic residues" evidence="3">
    <location>
        <begin position="584"/>
        <end position="595"/>
    </location>
</feature>
<keyword evidence="2" id="KW-0539">Nucleus</keyword>
<dbReference type="Proteomes" id="UP000027135">
    <property type="component" value="Unassembled WGS sequence"/>
</dbReference>
<organism evidence="5 6">
    <name type="scientific">Zootermopsis nevadensis</name>
    <name type="common">Dampwood termite</name>
    <dbReference type="NCBI Taxonomy" id="136037"/>
    <lineage>
        <taxon>Eukaryota</taxon>
        <taxon>Metazoa</taxon>
        <taxon>Ecdysozoa</taxon>
        <taxon>Arthropoda</taxon>
        <taxon>Hexapoda</taxon>
        <taxon>Insecta</taxon>
        <taxon>Pterygota</taxon>
        <taxon>Neoptera</taxon>
        <taxon>Polyneoptera</taxon>
        <taxon>Dictyoptera</taxon>
        <taxon>Blattodea</taxon>
        <taxon>Blattoidea</taxon>
        <taxon>Termitoidae</taxon>
        <taxon>Termopsidae</taxon>
        <taxon>Zootermopsis</taxon>
    </lineage>
</organism>
<dbReference type="PANTHER" id="PTHR16198">
    <property type="match status" value="1"/>
</dbReference>
<dbReference type="EMBL" id="KK852889">
    <property type="protein sequence ID" value="KDR14306.1"/>
    <property type="molecule type" value="Genomic_DNA"/>
</dbReference>